<reference evidence="5 6" key="2">
    <citation type="submission" date="2019-09" db="EMBL/GenBank/DDBJ databases">
        <authorList>
            <person name="Jin C."/>
        </authorList>
    </citation>
    <scope>NUCLEOTIDE SEQUENCE [LARGE SCALE GENOMIC DNA]</scope>
    <source>
        <strain evidence="5 6">BN140002</strain>
    </source>
</reference>
<sequence length="149" mass="15990">MTRDQVCACTTLRRITRRVTAAYDNALAPSGLRVTQFALLRILERSGDLSVVQLARAAALDRSTMGRNLDPLERRGLVAMRVGSADQRERIVTLTEEGSEAIKAATPYWRKAQAEVATLVDPSLIRALAEQPAAGLGVASTASNAGTIK</sequence>
<evidence type="ECO:0000256" key="1">
    <source>
        <dbReference type="ARBA" id="ARBA00023015"/>
    </source>
</evidence>
<keyword evidence="6" id="KW-1185">Reference proteome</keyword>
<dbReference type="RefSeq" id="WP_149818976.1">
    <property type="nucleotide sequence ID" value="NZ_VUOA01000027.1"/>
</dbReference>
<accession>A0A5B2VE77</accession>
<dbReference type="Proteomes" id="UP000323142">
    <property type="component" value="Unassembled WGS sequence"/>
</dbReference>
<comment type="caution">
    <text evidence="5">The sequence shown here is derived from an EMBL/GenBank/DDBJ whole genome shotgun (WGS) entry which is preliminary data.</text>
</comment>
<reference evidence="5 6" key="1">
    <citation type="submission" date="2019-09" db="EMBL/GenBank/DDBJ databases">
        <title>Salinarimonas rosea gen. nov., sp. nov., a new member of the a-2 subgroup of the Proteobacteria.</title>
        <authorList>
            <person name="Liu J."/>
        </authorList>
    </citation>
    <scope>NUCLEOTIDE SEQUENCE [LARGE SCALE GENOMIC DNA]</scope>
    <source>
        <strain evidence="5 6">BN140002</strain>
    </source>
</reference>
<evidence type="ECO:0000313" key="5">
    <source>
        <dbReference type="EMBL" id="KAA2236467.1"/>
    </source>
</evidence>
<dbReference type="InterPro" id="IPR000835">
    <property type="entry name" value="HTH_MarR-typ"/>
</dbReference>
<dbReference type="PANTHER" id="PTHR33164:SF105">
    <property type="entry name" value="TRANSCRIPTIONAL REPRESSOR PROTEIN-RELATED"/>
    <property type="match status" value="1"/>
</dbReference>
<dbReference type="PRINTS" id="PR00598">
    <property type="entry name" value="HTHMARR"/>
</dbReference>
<dbReference type="Gene3D" id="1.10.10.10">
    <property type="entry name" value="Winged helix-like DNA-binding domain superfamily/Winged helix DNA-binding domain"/>
    <property type="match status" value="1"/>
</dbReference>
<dbReference type="EMBL" id="VUOA01000027">
    <property type="protein sequence ID" value="KAA2236467.1"/>
    <property type="molecule type" value="Genomic_DNA"/>
</dbReference>
<gene>
    <name evidence="5" type="ORF">F0L46_15110</name>
</gene>
<dbReference type="InterPro" id="IPR036388">
    <property type="entry name" value="WH-like_DNA-bd_sf"/>
</dbReference>
<dbReference type="Pfam" id="PF01047">
    <property type="entry name" value="MarR"/>
    <property type="match status" value="1"/>
</dbReference>
<dbReference type="InterPro" id="IPR039422">
    <property type="entry name" value="MarR/SlyA-like"/>
</dbReference>
<name>A0A5B2VE77_9HYPH</name>
<evidence type="ECO:0000256" key="2">
    <source>
        <dbReference type="ARBA" id="ARBA00023125"/>
    </source>
</evidence>
<organism evidence="5 6">
    <name type="scientific">Salinarimonas soli</name>
    <dbReference type="NCBI Taxonomy" id="1638099"/>
    <lineage>
        <taxon>Bacteria</taxon>
        <taxon>Pseudomonadati</taxon>
        <taxon>Pseudomonadota</taxon>
        <taxon>Alphaproteobacteria</taxon>
        <taxon>Hyphomicrobiales</taxon>
        <taxon>Salinarimonadaceae</taxon>
        <taxon>Salinarimonas</taxon>
    </lineage>
</organism>
<feature type="domain" description="HTH marR-type" evidence="4">
    <location>
        <begin position="5"/>
        <end position="149"/>
    </location>
</feature>
<dbReference type="PROSITE" id="PS01117">
    <property type="entry name" value="HTH_MARR_1"/>
    <property type="match status" value="1"/>
</dbReference>
<keyword evidence="3" id="KW-0804">Transcription</keyword>
<dbReference type="OrthoDB" id="2287011at2"/>
<protein>
    <submittedName>
        <fullName evidence="5">MarR family transcriptional regulator</fullName>
    </submittedName>
</protein>
<dbReference type="PROSITE" id="PS50995">
    <property type="entry name" value="HTH_MARR_2"/>
    <property type="match status" value="1"/>
</dbReference>
<keyword evidence="1" id="KW-0805">Transcription regulation</keyword>
<dbReference type="InterPro" id="IPR036390">
    <property type="entry name" value="WH_DNA-bd_sf"/>
</dbReference>
<keyword evidence="2" id="KW-0238">DNA-binding</keyword>
<dbReference type="InterPro" id="IPR023187">
    <property type="entry name" value="Tscrpt_reg_MarR-type_CS"/>
</dbReference>
<dbReference type="AlphaFoldDB" id="A0A5B2VE77"/>
<evidence type="ECO:0000313" key="6">
    <source>
        <dbReference type="Proteomes" id="UP000323142"/>
    </source>
</evidence>
<dbReference type="GO" id="GO:0006950">
    <property type="term" value="P:response to stress"/>
    <property type="evidence" value="ECO:0007669"/>
    <property type="project" value="TreeGrafter"/>
</dbReference>
<proteinExistence type="predicted"/>
<dbReference type="SUPFAM" id="SSF46785">
    <property type="entry name" value="Winged helix' DNA-binding domain"/>
    <property type="match status" value="1"/>
</dbReference>
<dbReference type="SMART" id="SM00347">
    <property type="entry name" value="HTH_MARR"/>
    <property type="match status" value="1"/>
</dbReference>
<evidence type="ECO:0000259" key="4">
    <source>
        <dbReference type="PROSITE" id="PS50995"/>
    </source>
</evidence>
<evidence type="ECO:0000256" key="3">
    <source>
        <dbReference type="ARBA" id="ARBA00023163"/>
    </source>
</evidence>
<dbReference type="PANTHER" id="PTHR33164">
    <property type="entry name" value="TRANSCRIPTIONAL REGULATOR, MARR FAMILY"/>
    <property type="match status" value="1"/>
</dbReference>
<dbReference type="GO" id="GO:0003700">
    <property type="term" value="F:DNA-binding transcription factor activity"/>
    <property type="evidence" value="ECO:0007669"/>
    <property type="project" value="InterPro"/>
</dbReference>
<dbReference type="GO" id="GO:0003677">
    <property type="term" value="F:DNA binding"/>
    <property type="evidence" value="ECO:0007669"/>
    <property type="project" value="UniProtKB-KW"/>
</dbReference>